<feature type="region of interest" description="Disordered" evidence="1">
    <location>
        <begin position="1"/>
        <end position="29"/>
    </location>
</feature>
<reference evidence="4" key="1">
    <citation type="submission" date="2022-03" db="EMBL/GenBank/DDBJ databases">
        <title>A functionally conserved STORR gene fusion in Papaver species that diverged 16.8 million years ago.</title>
        <authorList>
            <person name="Catania T."/>
        </authorList>
    </citation>
    <scope>NUCLEOTIDE SEQUENCE</scope>
    <source>
        <strain evidence="4">S-191538</strain>
    </source>
</reference>
<evidence type="ECO:0000259" key="3">
    <source>
        <dbReference type="Pfam" id="PF25502"/>
    </source>
</evidence>
<evidence type="ECO:0008006" key="6">
    <source>
        <dbReference type="Google" id="ProtNLM"/>
    </source>
</evidence>
<dbReference type="EMBL" id="JAJJMA010054782">
    <property type="protein sequence ID" value="MCL7026289.1"/>
    <property type="molecule type" value="Genomic_DNA"/>
</dbReference>
<gene>
    <name evidence="4" type="ORF">MKW94_025020</name>
</gene>
<evidence type="ECO:0000259" key="2">
    <source>
        <dbReference type="Pfam" id="PF25500"/>
    </source>
</evidence>
<feature type="region of interest" description="Disordered" evidence="1">
    <location>
        <begin position="546"/>
        <end position="608"/>
    </location>
</feature>
<feature type="compositionally biased region" description="Polar residues" evidence="1">
    <location>
        <begin position="565"/>
        <end position="579"/>
    </location>
</feature>
<dbReference type="PANTHER" id="PTHR33913">
    <property type="entry name" value="ALEURONE LAYER MORPHOGENESIS PROTEIN"/>
    <property type="match status" value="1"/>
</dbReference>
<feature type="domain" description="DUF7913" evidence="2">
    <location>
        <begin position="214"/>
        <end position="330"/>
    </location>
</feature>
<evidence type="ECO:0000313" key="5">
    <source>
        <dbReference type="Proteomes" id="UP001177140"/>
    </source>
</evidence>
<dbReference type="Pfam" id="PF25502">
    <property type="entry name" value="DUF7915"/>
    <property type="match status" value="1"/>
</dbReference>
<evidence type="ECO:0000256" key="1">
    <source>
        <dbReference type="SAM" id="MobiDB-lite"/>
    </source>
</evidence>
<evidence type="ECO:0000313" key="4">
    <source>
        <dbReference type="EMBL" id="MCL7026289.1"/>
    </source>
</evidence>
<sequence>MNVDSSSLPPVIGEVNEEEYTKKDDSSSLHQVDEELIIQEENSITLSTNKKVEPSSIPSVVKEVTEESLRKDPVIGEVNEEDNTKKVDSSSLHQVDEELMIQEENSIKLSTNKKVEQSSIPSVVEEVTEECIRKDPVIGDEEENTRKDDSSSLHQVDEELIIQEENSIKLSTNKKVESSSIPSVVEEVAEESLRKDYNETSVHSSSISASVTEAITTENVVQALLDYLVGPALPALPEVLDDSASLLLEKSIAIQMHAVVLLYNYYHRKQFPHLEFLDFESFCKIAVKVTPGLMEHMKFRCKSLSNEPDNLLSPTEKAIQDACSISLTLDASKDAPCTDGWPVSKVAIFLTDSMKNCFLVYGSVTQGVWSLVEEASDYFSNKLEDKSEKQKGNKKKKIRKWPLRGDINADEVSYRRIAFSIVKEATGIGRADLRVLDRHAVPSLSAEKSTACFYLMKCIKPFPEDLTSVPTEDAINSLHGPLVKMEYDSCSVCEVVNYFHLLPYAGILLDWLPRAGLEADIDYFLETDDSDSDILVESCETPAIPSTSNIIGNKRRKSTAEKVNKNSTTERLNKNSTPERVNKNSPAERVKPSTTERVNMDRSVATTNEDPVIHINKKMKPSTDSNSRSTHKRVGMYEVPSVQVDNVDPGKEAGICGGTTNAEVPCENINSNIGNENPREQAYEFITQNLKKKPRLSMGNRQESATRAEIPCENINVNMGNSGEGDNPREQAYELITQNVKKKPSIIPPKMREMLQVTLRMLHTRCNELSGLQRDLQDHIAICEKYLQSMPNEVGDLTEKIERILDACTVAITRASLQNSIESDRQFGTINLHQQMTSKTLTEAVLSLPNACKDLDTICRQNNWNLPAYNLLSSNGEDGFRARVVVQGLDFECSEGGHMKPDPREARESAAIRVLTKMRTMQQEYRTDAF</sequence>
<comment type="caution">
    <text evidence="4">The sequence shown here is derived from an EMBL/GenBank/DDBJ whole genome shotgun (WGS) entry which is preliminary data.</text>
</comment>
<dbReference type="PANTHER" id="PTHR33913:SF1">
    <property type="entry name" value="DRBM DOMAIN-CONTAINING PROTEIN"/>
    <property type="match status" value="1"/>
</dbReference>
<accession>A0AA41RTP4</accession>
<name>A0AA41RTP4_PAPNU</name>
<dbReference type="AlphaFoldDB" id="A0AA41RTP4"/>
<dbReference type="Gene3D" id="3.30.160.20">
    <property type="match status" value="1"/>
</dbReference>
<dbReference type="SUPFAM" id="SSF54768">
    <property type="entry name" value="dsRNA-binding domain-like"/>
    <property type="match status" value="1"/>
</dbReference>
<dbReference type="InterPro" id="IPR057237">
    <property type="entry name" value="DUF7915"/>
</dbReference>
<protein>
    <recommendedName>
        <fullName evidence="6">DRBM domain-containing protein</fullName>
    </recommendedName>
</protein>
<dbReference type="Pfam" id="PF25500">
    <property type="entry name" value="DUF7913"/>
    <property type="match status" value="1"/>
</dbReference>
<proteinExistence type="predicted"/>
<organism evidence="4 5">
    <name type="scientific">Papaver nudicaule</name>
    <name type="common">Iceland poppy</name>
    <dbReference type="NCBI Taxonomy" id="74823"/>
    <lineage>
        <taxon>Eukaryota</taxon>
        <taxon>Viridiplantae</taxon>
        <taxon>Streptophyta</taxon>
        <taxon>Embryophyta</taxon>
        <taxon>Tracheophyta</taxon>
        <taxon>Spermatophyta</taxon>
        <taxon>Magnoliopsida</taxon>
        <taxon>Ranunculales</taxon>
        <taxon>Papaveraceae</taxon>
        <taxon>Papaveroideae</taxon>
        <taxon>Papaver</taxon>
    </lineage>
</organism>
<dbReference type="InterPro" id="IPR057235">
    <property type="entry name" value="DUF7913"/>
</dbReference>
<feature type="compositionally biased region" description="Basic and acidic residues" evidence="1">
    <location>
        <begin position="19"/>
        <end position="29"/>
    </location>
</feature>
<dbReference type="Proteomes" id="UP001177140">
    <property type="component" value="Unassembled WGS sequence"/>
</dbReference>
<feature type="compositionally biased region" description="Basic and acidic residues" evidence="1">
    <location>
        <begin position="580"/>
        <end position="591"/>
    </location>
</feature>
<feature type="domain" description="DUF7915" evidence="3">
    <location>
        <begin position="365"/>
        <end position="514"/>
    </location>
</feature>
<keyword evidence="5" id="KW-1185">Reference proteome</keyword>